<comment type="caution">
    <text evidence="1">The sequence shown here is derived from an EMBL/GenBank/DDBJ whole genome shotgun (WGS) entry which is preliminary data.</text>
</comment>
<dbReference type="Proteomes" id="UP001055102">
    <property type="component" value="Unassembled WGS sequence"/>
</dbReference>
<proteinExistence type="predicted"/>
<name>A0ABQ4SS93_9HYPH</name>
<gene>
    <name evidence="1" type="ORF">AOPFMNJM_0021</name>
</gene>
<dbReference type="EMBL" id="BPQR01000001">
    <property type="protein sequence ID" value="GJE04730.1"/>
    <property type="molecule type" value="Genomic_DNA"/>
</dbReference>
<organism evidence="1 2">
    <name type="scientific">Methylobacterium jeotgali</name>
    <dbReference type="NCBI Taxonomy" id="381630"/>
    <lineage>
        <taxon>Bacteria</taxon>
        <taxon>Pseudomonadati</taxon>
        <taxon>Pseudomonadota</taxon>
        <taxon>Alphaproteobacteria</taxon>
        <taxon>Hyphomicrobiales</taxon>
        <taxon>Methylobacteriaceae</taxon>
        <taxon>Methylobacterium</taxon>
    </lineage>
</organism>
<evidence type="ECO:0000313" key="1">
    <source>
        <dbReference type="EMBL" id="GJE04730.1"/>
    </source>
</evidence>
<sequence>MFTPVVPAGAAFRMGRVIDYQDDCELNYDRRLQSDTPDAKGDIRREVLPEINFQNPPMDLDGKLWEVSVPIPDDFPCGPARIIDSPTAACNWFRRLFWRQRRSDAVTSFTVLCPPS</sequence>
<keyword evidence="2" id="KW-1185">Reference proteome</keyword>
<protein>
    <submittedName>
        <fullName evidence="1">Uncharacterized protein</fullName>
    </submittedName>
</protein>
<reference evidence="1" key="1">
    <citation type="journal article" date="2021" name="Front. Microbiol.">
        <title>Comprehensive Comparative Genomics and Phenotyping of Methylobacterium Species.</title>
        <authorList>
            <person name="Alessa O."/>
            <person name="Ogura Y."/>
            <person name="Fujitani Y."/>
            <person name="Takami H."/>
            <person name="Hayashi T."/>
            <person name="Sahin N."/>
            <person name="Tani A."/>
        </authorList>
    </citation>
    <scope>NUCLEOTIDE SEQUENCE</scope>
    <source>
        <strain evidence="1">LMG 23639</strain>
    </source>
</reference>
<accession>A0ABQ4SS93</accession>
<evidence type="ECO:0000313" key="2">
    <source>
        <dbReference type="Proteomes" id="UP001055102"/>
    </source>
</evidence>
<reference evidence="1" key="2">
    <citation type="submission" date="2021-08" db="EMBL/GenBank/DDBJ databases">
        <authorList>
            <person name="Tani A."/>
            <person name="Ola A."/>
            <person name="Ogura Y."/>
            <person name="Katsura K."/>
            <person name="Hayashi T."/>
        </authorList>
    </citation>
    <scope>NUCLEOTIDE SEQUENCE</scope>
    <source>
        <strain evidence="1">LMG 23639</strain>
    </source>
</reference>